<dbReference type="SUPFAM" id="SSF46689">
    <property type="entry name" value="Homeodomain-like"/>
    <property type="match status" value="1"/>
</dbReference>
<dbReference type="Proteomes" id="UP000786811">
    <property type="component" value="Unassembled WGS sequence"/>
</dbReference>
<organism evidence="4 5">
    <name type="scientific">Cotesia congregata</name>
    <name type="common">Parasitoid wasp</name>
    <name type="synonym">Apanteles congregatus</name>
    <dbReference type="NCBI Taxonomy" id="51543"/>
    <lineage>
        <taxon>Eukaryota</taxon>
        <taxon>Metazoa</taxon>
        <taxon>Ecdysozoa</taxon>
        <taxon>Arthropoda</taxon>
        <taxon>Hexapoda</taxon>
        <taxon>Insecta</taxon>
        <taxon>Pterygota</taxon>
        <taxon>Neoptera</taxon>
        <taxon>Endopterygota</taxon>
        <taxon>Hymenoptera</taxon>
        <taxon>Apocrita</taxon>
        <taxon>Ichneumonoidea</taxon>
        <taxon>Braconidae</taxon>
        <taxon>Microgastrinae</taxon>
        <taxon>Cotesia</taxon>
    </lineage>
</organism>
<dbReference type="InterPro" id="IPR050863">
    <property type="entry name" value="CenT-Element_Derived"/>
</dbReference>
<dbReference type="EMBL" id="CAJNRD030001123">
    <property type="protein sequence ID" value="CAG5101966.1"/>
    <property type="molecule type" value="Genomic_DNA"/>
</dbReference>
<feature type="domain" description="HTH CENPB-type" evidence="3">
    <location>
        <begin position="102"/>
        <end position="174"/>
    </location>
</feature>
<dbReference type="GO" id="GO:0005634">
    <property type="term" value="C:nucleus"/>
    <property type="evidence" value="ECO:0007669"/>
    <property type="project" value="UniProtKB-SubCell"/>
</dbReference>
<comment type="subcellular location">
    <subcellularLocation>
        <location evidence="1">Nucleus</location>
    </subcellularLocation>
</comment>
<evidence type="ECO:0000256" key="1">
    <source>
        <dbReference type="ARBA" id="ARBA00004123"/>
    </source>
</evidence>
<proteinExistence type="predicted"/>
<gene>
    <name evidence="4" type="ORF">HICCMSTLAB_LOCUS10779</name>
</gene>
<dbReference type="SUPFAM" id="SSF48295">
    <property type="entry name" value="TrpR-like"/>
    <property type="match status" value="1"/>
</dbReference>
<dbReference type="SMART" id="SM00674">
    <property type="entry name" value="CENPB"/>
    <property type="match status" value="1"/>
</dbReference>
<keyword evidence="5" id="KW-1185">Reference proteome</keyword>
<dbReference type="Pfam" id="PF03184">
    <property type="entry name" value="DDE_1"/>
    <property type="match status" value="1"/>
</dbReference>
<dbReference type="PANTHER" id="PTHR19303:SF73">
    <property type="entry name" value="PROTEIN PDC2"/>
    <property type="match status" value="1"/>
</dbReference>
<dbReference type="AlphaFoldDB" id="A0A8J2HN59"/>
<dbReference type="PROSITE" id="PS51253">
    <property type="entry name" value="HTH_CENPB"/>
    <property type="match status" value="1"/>
</dbReference>
<reference evidence="4" key="1">
    <citation type="submission" date="2021-04" db="EMBL/GenBank/DDBJ databases">
        <authorList>
            <person name="Chebbi M.A.C M."/>
        </authorList>
    </citation>
    <scope>NUCLEOTIDE SEQUENCE</scope>
</reference>
<dbReference type="Pfam" id="PF03221">
    <property type="entry name" value="HTH_Tnp_Tc5"/>
    <property type="match status" value="1"/>
</dbReference>
<dbReference type="Gene3D" id="1.10.10.60">
    <property type="entry name" value="Homeodomain-like"/>
    <property type="match status" value="2"/>
</dbReference>
<keyword evidence="2" id="KW-0238">DNA-binding</keyword>
<dbReference type="OrthoDB" id="7581030at2759"/>
<dbReference type="InterPro" id="IPR006600">
    <property type="entry name" value="HTH_CenpB_DNA-bd_dom"/>
</dbReference>
<dbReference type="PANTHER" id="PTHR19303">
    <property type="entry name" value="TRANSPOSON"/>
    <property type="match status" value="1"/>
</dbReference>
<protein>
    <submittedName>
        <fullName evidence="4">Similar to TIGD2: Tigger transposable element-derived protein 2 (Homo sapiens)</fullName>
    </submittedName>
</protein>
<dbReference type="GO" id="GO:0043565">
    <property type="term" value="F:sequence-specific DNA binding"/>
    <property type="evidence" value="ECO:0007669"/>
    <property type="project" value="InterPro"/>
</dbReference>
<evidence type="ECO:0000259" key="3">
    <source>
        <dbReference type="PROSITE" id="PS51253"/>
    </source>
</evidence>
<sequence length="673" mass="77654">MLKQKLEFIRTTKAIKFPIKKYNTTIPNKKILGKDNKPQQRRFSVAEKLEILKELDTGTITMTELADRNGVSRAAIYKIKQNRENLSKYANNISNRAIVNKKRTKSGYPLSEILDEILFAWLCQNRQLGLPLSGPYICEMALEVNRIIGGTDHFKASQGWLSSFKNRHGMKRSKVLGEKLSIDIDRYAEYQEDYIKIDKNQDYKIENIYIGDEGSLNWKSLPEESSKNSVTKDKVTILFCANANGSFRLPPLIIGPSTKPGSVRRKKPYPVTYAAQKSSQMEQKIFTDWYKNHFIPFVKNKQQTKDPVLLIIDNCPIHPPVEELNEIDPQFRVVKAYSKVTPVTDLLHRHVIQKTKIMYRKKLLQEIASSYEKSNDPDVFLNNFEIIDACYMMASTWQELSKKDLAATWSKLKKSYELAKKSNAKSFQEAASETFEYDNTAEFIKLLKNIPACEKCNHEDVRSWLKDDFFDQGWEPLKLKSIAQQVLDAHNMIIFDETCEDTELIDDKFKDEYDSDKKIPEDSDDSVDYTDFASLDDTIDVTKLEFLKSTESNNLKSEILQRKSTPESDGMDCSNLEIQELETDSNMIDVLEFPIPEPMSDSDVTDISKPENQKLKPDSLITPLDEDTLKAVDTIRRWYKLNANCKETIVRNHLEALQNMENYITTHIVSNYC</sequence>
<name>A0A8J2HN59_COTCN</name>
<evidence type="ECO:0000313" key="4">
    <source>
        <dbReference type="EMBL" id="CAG5101966.1"/>
    </source>
</evidence>
<comment type="caution">
    <text evidence="4">The sequence shown here is derived from an EMBL/GenBank/DDBJ whole genome shotgun (WGS) entry which is preliminary data.</text>
</comment>
<evidence type="ECO:0000313" key="5">
    <source>
        <dbReference type="Proteomes" id="UP000786811"/>
    </source>
</evidence>
<dbReference type="InterPro" id="IPR004875">
    <property type="entry name" value="DDE_SF_endonuclease_dom"/>
</dbReference>
<dbReference type="InterPro" id="IPR010921">
    <property type="entry name" value="Trp_repressor/repl_initiator"/>
</dbReference>
<dbReference type="InterPro" id="IPR009057">
    <property type="entry name" value="Homeodomain-like_sf"/>
</dbReference>
<accession>A0A8J2HN59</accession>
<evidence type="ECO:0000256" key="2">
    <source>
        <dbReference type="ARBA" id="ARBA00023125"/>
    </source>
</evidence>